<gene>
    <name evidence="2" type="ORF">GCM10007913_33420</name>
</gene>
<dbReference type="EMBL" id="BSNG01000001">
    <property type="protein sequence ID" value="GLQ11410.1"/>
    <property type="molecule type" value="Genomic_DNA"/>
</dbReference>
<reference evidence="2" key="2">
    <citation type="submission" date="2023-01" db="EMBL/GenBank/DDBJ databases">
        <title>Draft genome sequence of Devosia yakushimensis strain NBRC 103855.</title>
        <authorList>
            <person name="Sun Q."/>
            <person name="Mori K."/>
        </authorList>
    </citation>
    <scope>NUCLEOTIDE SEQUENCE</scope>
    <source>
        <strain evidence="2">NBRC 103855</strain>
    </source>
</reference>
<keyword evidence="1" id="KW-0472">Membrane</keyword>
<organism evidence="2 3">
    <name type="scientific">Devosia yakushimensis</name>
    <dbReference type="NCBI Taxonomy" id="470028"/>
    <lineage>
        <taxon>Bacteria</taxon>
        <taxon>Pseudomonadati</taxon>
        <taxon>Pseudomonadota</taxon>
        <taxon>Alphaproteobacteria</taxon>
        <taxon>Hyphomicrobiales</taxon>
        <taxon>Devosiaceae</taxon>
        <taxon>Devosia</taxon>
    </lineage>
</organism>
<name>A0ABQ5UJR5_9HYPH</name>
<keyword evidence="1" id="KW-0812">Transmembrane</keyword>
<evidence type="ECO:0000313" key="2">
    <source>
        <dbReference type="EMBL" id="GLQ11410.1"/>
    </source>
</evidence>
<reference evidence="2" key="1">
    <citation type="journal article" date="2014" name="Int. J. Syst. Evol. Microbiol.">
        <title>Complete genome of a new Firmicutes species belonging to the dominant human colonic microbiota ('Ruminococcus bicirculans') reveals two chromosomes and a selective capacity to utilize plant glucans.</title>
        <authorList>
            <consortium name="NISC Comparative Sequencing Program"/>
            <person name="Wegmann U."/>
            <person name="Louis P."/>
            <person name="Goesmann A."/>
            <person name="Henrissat B."/>
            <person name="Duncan S.H."/>
            <person name="Flint H.J."/>
        </authorList>
    </citation>
    <scope>NUCLEOTIDE SEQUENCE</scope>
    <source>
        <strain evidence="2">NBRC 103855</strain>
    </source>
</reference>
<keyword evidence="1" id="KW-1133">Transmembrane helix</keyword>
<evidence type="ECO:0000313" key="3">
    <source>
        <dbReference type="Proteomes" id="UP001161406"/>
    </source>
</evidence>
<dbReference type="RefSeq" id="WP_284392699.1">
    <property type="nucleotide sequence ID" value="NZ_BSNG01000001.1"/>
</dbReference>
<accession>A0ABQ5UJR5</accession>
<evidence type="ECO:0000256" key="1">
    <source>
        <dbReference type="SAM" id="Phobius"/>
    </source>
</evidence>
<dbReference type="Proteomes" id="UP001161406">
    <property type="component" value="Unassembled WGS sequence"/>
</dbReference>
<protein>
    <submittedName>
        <fullName evidence="2">Uncharacterized protein</fullName>
    </submittedName>
</protein>
<proteinExistence type="predicted"/>
<keyword evidence="3" id="KW-1185">Reference proteome</keyword>
<feature type="transmembrane region" description="Helical" evidence="1">
    <location>
        <begin position="38"/>
        <end position="57"/>
    </location>
</feature>
<comment type="caution">
    <text evidence="2">The sequence shown here is derived from an EMBL/GenBank/DDBJ whole genome shotgun (WGS) entry which is preliminary data.</text>
</comment>
<sequence length="58" mass="6199">MSRFFGYSHYYLLQQQRRTAGDDRHASADEAGVPGRTLLLLGFLAVSGGIAACLVLAG</sequence>